<dbReference type="RefSeq" id="WP_040057191.1">
    <property type="nucleotide sequence ID" value="NZ_CP011974.1"/>
</dbReference>
<dbReference type="OrthoDB" id="2971155at2"/>
<proteinExistence type="predicted"/>
<name>A0A0H4KEM8_9BACI</name>
<sequence>MGTIFIVFAVIILFYINALTNSLCIQKEIPAERQPKVFRFINVMITILLVSSYVELLYT</sequence>
<dbReference type="eggNOG" id="ENOG5032YAN">
    <property type="taxonomic scope" value="Bacteria"/>
</dbReference>
<accession>A0A0H4KEM8</accession>
<gene>
    <name evidence="1" type="ORF">BEH_03445</name>
</gene>
<dbReference type="KEGG" id="beo:BEH_03445"/>
<reference evidence="2" key="2">
    <citation type="submission" date="2015-06" db="EMBL/GenBank/DDBJ databases">
        <title>Genome Sequence of Bacillus endophyticus and Analysis of its Companion Mechanism in the Ketogulonigenium vulgare-Bacillus strain Consortium.</title>
        <authorList>
            <person name="Jia N."/>
            <person name="Du J."/>
            <person name="Ding M.-Z."/>
            <person name="Gao F."/>
            <person name="Yuan Y.-J."/>
        </authorList>
    </citation>
    <scope>NUCLEOTIDE SEQUENCE [LARGE SCALE GENOMIC DNA]</scope>
    <source>
        <strain evidence="2">Hbe603</strain>
    </source>
</reference>
<dbReference type="PATRIC" id="fig|135735.6.peg.641"/>
<protein>
    <submittedName>
        <fullName evidence="1">Uncharacterized protein</fullName>
    </submittedName>
</protein>
<organism evidence="1 2">
    <name type="scientific">Priestia filamentosa</name>
    <dbReference type="NCBI Taxonomy" id="1402861"/>
    <lineage>
        <taxon>Bacteria</taxon>
        <taxon>Bacillati</taxon>
        <taxon>Bacillota</taxon>
        <taxon>Bacilli</taxon>
        <taxon>Bacillales</taxon>
        <taxon>Bacillaceae</taxon>
        <taxon>Priestia</taxon>
    </lineage>
</organism>
<dbReference type="EMBL" id="CP011974">
    <property type="protein sequence ID" value="AKO91246.1"/>
    <property type="molecule type" value="Genomic_DNA"/>
</dbReference>
<reference evidence="1 2" key="1">
    <citation type="journal article" date="2015" name="PLoS ONE">
        <title>Genome Sequence of Bacillus endophyticus and Analysis of Its Companion Mechanism in the Ketogulonigenium vulgare-Bacillus Strain Consortium.</title>
        <authorList>
            <person name="Jia N."/>
            <person name="Du J."/>
            <person name="Ding M.Z."/>
            <person name="Gao F."/>
            <person name="Yuan Y.J."/>
        </authorList>
    </citation>
    <scope>NUCLEOTIDE SEQUENCE [LARGE SCALE GENOMIC DNA]</scope>
    <source>
        <strain evidence="1 2">Hbe603</strain>
    </source>
</reference>
<accession>A0A1X7FGZ2</accession>
<evidence type="ECO:0000313" key="1">
    <source>
        <dbReference type="EMBL" id="AKO91246.1"/>
    </source>
</evidence>
<keyword evidence="2" id="KW-1185">Reference proteome</keyword>
<dbReference type="AlphaFoldDB" id="A0A0H4KEM8"/>
<dbReference type="Proteomes" id="UP000036202">
    <property type="component" value="Chromosome"/>
</dbReference>
<dbReference type="GeneID" id="93702730"/>
<evidence type="ECO:0000313" key="2">
    <source>
        <dbReference type="Proteomes" id="UP000036202"/>
    </source>
</evidence>